<organism evidence="2 3">
    <name type="scientific">Streptomyces actinomycinicus</name>
    <dbReference type="NCBI Taxonomy" id="1695166"/>
    <lineage>
        <taxon>Bacteria</taxon>
        <taxon>Bacillati</taxon>
        <taxon>Actinomycetota</taxon>
        <taxon>Actinomycetes</taxon>
        <taxon>Kitasatosporales</taxon>
        <taxon>Streptomycetaceae</taxon>
        <taxon>Streptomyces</taxon>
    </lineage>
</organism>
<evidence type="ECO:0000313" key="2">
    <source>
        <dbReference type="EMBL" id="MBL1084999.1"/>
    </source>
</evidence>
<reference evidence="2" key="1">
    <citation type="submission" date="2021-01" db="EMBL/GenBank/DDBJ databases">
        <title>WGS of actinomycetes isolated from Thailand.</title>
        <authorList>
            <person name="Thawai C."/>
        </authorList>
    </citation>
    <scope>NUCLEOTIDE SEQUENCE</scope>
    <source>
        <strain evidence="2">RCU-197</strain>
    </source>
</reference>
<name>A0A937JMR9_9ACTN</name>
<sequence length="236" mass="26991">MARHPHQEAEEEEEEREEEEDEGEYDYEEEGEEDEGEYDYEEEEEEESTAGAQFGIFRFESESGIPVDDLCGLLQALNAAYSGIGEIRGAVALGTIPIHRARQRVHAHDRASDYLATAPRLMFMSAHVDSPGVWEFLGSLNIFTQIREYLKDRHERKKDFAYRNEAEKRQLAAAATKAEVDAVSGFVTLLLQAGYTEAEIRQRLEDRFFQPMRQLESFQDRGLLLEPEVLPLPASE</sequence>
<dbReference type="EMBL" id="JAERRK010000013">
    <property type="protein sequence ID" value="MBL1084999.1"/>
    <property type="molecule type" value="Genomic_DNA"/>
</dbReference>
<comment type="caution">
    <text evidence="2">The sequence shown here is derived from an EMBL/GenBank/DDBJ whole genome shotgun (WGS) entry which is preliminary data.</text>
</comment>
<keyword evidence="3" id="KW-1185">Reference proteome</keyword>
<accession>A0A937JMR9</accession>
<dbReference type="Proteomes" id="UP000661858">
    <property type="component" value="Unassembled WGS sequence"/>
</dbReference>
<feature type="region of interest" description="Disordered" evidence="1">
    <location>
        <begin position="1"/>
        <end position="49"/>
    </location>
</feature>
<evidence type="ECO:0000256" key="1">
    <source>
        <dbReference type="SAM" id="MobiDB-lite"/>
    </source>
</evidence>
<dbReference type="RefSeq" id="WP_201839301.1">
    <property type="nucleotide sequence ID" value="NZ_JAERRK010000013.1"/>
</dbReference>
<protein>
    <submittedName>
        <fullName evidence="2">Uncharacterized protein</fullName>
    </submittedName>
</protein>
<feature type="compositionally biased region" description="Acidic residues" evidence="1">
    <location>
        <begin position="9"/>
        <end position="48"/>
    </location>
</feature>
<dbReference type="AlphaFoldDB" id="A0A937JMR9"/>
<evidence type="ECO:0000313" key="3">
    <source>
        <dbReference type="Proteomes" id="UP000661858"/>
    </source>
</evidence>
<proteinExistence type="predicted"/>
<gene>
    <name evidence="2" type="ORF">JK359_24005</name>
</gene>